<dbReference type="Pfam" id="PF11174">
    <property type="entry name" value="DUF2970"/>
    <property type="match status" value="1"/>
</dbReference>
<keyword evidence="2" id="KW-1133">Transmembrane helix</keyword>
<accession>A0A0F6RBC6</accession>
<dbReference type="AlphaFoldDB" id="A0A0F6RBC6"/>
<dbReference type="Proteomes" id="UP000034071">
    <property type="component" value="Chromosome"/>
</dbReference>
<evidence type="ECO:0000313" key="4">
    <source>
        <dbReference type="Proteomes" id="UP000034071"/>
    </source>
</evidence>
<dbReference type="OrthoDB" id="5625885at2"/>
<dbReference type="KEGG" id="kge:TQ33_0452"/>
<organism evidence="3 4">
    <name type="scientific">Kangiella geojedonensis</name>
    <dbReference type="NCBI Taxonomy" id="914150"/>
    <lineage>
        <taxon>Bacteria</taxon>
        <taxon>Pseudomonadati</taxon>
        <taxon>Pseudomonadota</taxon>
        <taxon>Gammaproteobacteria</taxon>
        <taxon>Kangiellales</taxon>
        <taxon>Kangiellaceae</taxon>
        <taxon>Kangiella</taxon>
    </lineage>
</organism>
<evidence type="ECO:0000256" key="1">
    <source>
        <dbReference type="SAM" id="MobiDB-lite"/>
    </source>
</evidence>
<gene>
    <name evidence="3" type="ORF">TQ33_0452</name>
</gene>
<dbReference type="STRING" id="914150.TQ33_0452"/>
<evidence type="ECO:0008006" key="5">
    <source>
        <dbReference type="Google" id="ProtNLM"/>
    </source>
</evidence>
<evidence type="ECO:0000313" key="3">
    <source>
        <dbReference type="EMBL" id="AKE51438.1"/>
    </source>
</evidence>
<proteinExistence type="predicted"/>
<protein>
    <recommendedName>
        <fullName evidence="5">DUF2970 domain-containing protein</fullName>
    </recommendedName>
</protein>
<dbReference type="EMBL" id="CP010975">
    <property type="protein sequence ID" value="AKE51438.1"/>
    <property type="molecule type" value="Genomic_DNA"/>
</dbReference>
<keyword evidence="4" id="KW-1185">Reference proteome</keyword>
<keyword evidence="2" id="KW-0812">Transmembrane</keyword>
<dbReference type="RefSeq" id="WP_046560630.1">
    <property type="nucleotide sequence ID" value="NZ_CP010975.1"/>
</dbReference>
<sequence length="100" mass="10768">MNQDTPKTNESSLESSTESKKATGNIEQATEEKPQGTGFWSTVQSVLGAMFGVQTEQQREKDFEKGSAVQFIVGGIIFVVVFILTILYFVNSALESAGAG</sequence>
<feature type="region of interest" description="Disordered" evidence="1">
    <location>
        <begin position="1"/>
        <end position="37"/>
    </location>
</feature>
<reference evidence="3 4" key="1">
    <citation type="submission" date="2015-02" db="EMBL/GenBank/DDBJ databases">
        <title>Complete genome sequence of Kangiella geojedonensis strain YCS-5T.</title>
        <authorList>
            <person name="Kim K.M."/>
        </authorList>
    </citation>
    <scope>NUCLEOTIDE SEQUENCE [LARGE SCALE GENOMIC DNA]</scope>
    <source>
        <strain evidence="3 4">YCS-5</strain>
    </source>
</reference>
<dbReference type="HOGENOM" id="CLU_180692_0_0_6"/>
<name>A0A0F6RBC6_9GAMM</name>
<evidence type="ECO:0000256" key="2">
    <source>
        <dbReference type="SAM" id="Phobius"/>
    </source>
</evidence>
<dbReference type="InterPro" id="IPR021344">
    <property type="entry name" value="DUF2970"/>
</dbReference>
<feature type="transmembrane region" description="Helical" evidence="2">
    <location>
        <begin position="68"/>
        <end position="90"/>
    </location>
</feature>
<keyword evidence="2" id="KW-0472">Membrane</keyword>